<dbReference type="OrthoDB" id="3683464at2"/>
<evidence type="ECO:0000256" key="1">
    <source>
        <dbReference type="SAM" id="MobiDB-lite"/>
    </source>
</evidence>
<gene>
    <name evidence="2" type="ORF">EV193_11779</name>
</gene>
<evidence type="ECO:0008006" key="4">
    <source>
        <dbReference type="Google" id="ProtNLM"/>
    </source>
</evidence>
<comment type="caution">
    <text evidence="2">The sequence shown here is derived from an EMBL/GenBank/DDBJ whole genome shotgun (WGS) entry which is preliminary data.</text>
</comment>
<sequence length="425" mass="45737">MPEGFDVEPGHVSGYSGLAAVTANDCRSIGRYIMEHATSDENFGAVMDLLKAPVDSYAEMTDDRIGDRGLTLDYASGSLEDTAWTYHQAEGGNAERFRSFEVHGEDMPPRMVEQSLPGTVSYQPEQDIGGLLTAPDAPEEADVEALVEEYASDTVQTIDGIVRFVTDKCPGIDEWSPVEAIVNPLIGNWNALKQKGEAMVIAGEAAEAAAGNLTTGLTTLDGHWDGGAARSFDGYLGKLSAALDYEGALARVASQVYNGVAYLVEWIAIGAVKALSFGVEIIRRYTPGSGWVSVASDMFGSVLGGDNPLQELIDDAREAWHFFEDAMAIIEMLRELPGQIESLLGMLSDPLGALEQYGEDQLMEEIEPLREQLNAPELDIDPSEVPGELFEFGQDLAEVADTDTLHDAPTPEDPWAAGQNPTRAG</sequence>
<dbReference type="EMBL" id="SGWQ01000017">
    <property type="protein sequence ID" value="RZS30381.1"/>
    <property type="molecule type" value="Genomic_DNA"/>
</dbReference>
<organism evidence="2 3">
    <name type="scientific">Herbihabitans rhizosphaerae</name>
    <dbReference type="NCBI Taxonomy" id="1872711"/>
    <lineage>
        <taxon>Bacteria</taxon>
        <taxon>Bacillati</taxon>
        <taxon>Actinomycetota</taxon>
        <taxon>Actinomycetes</taxon>
        <taxon>Pseudonocardiales</taxon>
        <taxon>Pseudonocardiaceae</taxon>
        <taxon>Herbihabitans</taxon>
    </lineage>
</organism>
<feature type="region of interest" description="Disordered" evidence="1">
    <location>
        <begin position="401"/>
        <end position="425"/>
    </location>
</feature>
<proteinExistence type="predicted"/>
<dbReference type="RefSeq" id="WP_130348605.1">
    <property type="nucleotide sequence ID" value="NZ_SGWQ01000017.1"/>
</dbReference>
<evidence type="ECO:0000313" key="3">
    <source>
        <dbReference type="Proteomes" id="UP000294257"/>
    </source>
</evidence>
<dbReference type="AlphaFoldDB" id="A0A4Q7KFE1"/>
<dbReference type="Proteomes" id="UP000294257">
    <property type="component" value="Unassembled WGS sequence"/>
</dbReference>
<accession>A0A4Q7KFE1</accession>
<keyword evidence="3" id="KW-1185">Reference proteome</keyword>
<name>A0A4Q7KFE1_9PSEU</name>
<protein>
    <recommendedName>
        <fullName evidence="4">WXG100 family type VII secretion target</fullName>
    </recommendedName>
</protein>
<reference evidence="2 3" key="1">
    <citation type="submission" date="2019-02" db="EMBL/GenBank/DDBJ databases">
        <title>Genomic Encyclopedia of Type Strains, Phase IV (KMG-IV): sequencing the most valuable type-strain genomes for metagenomic binning, comparative biology and taxonomic classification.</title>
        <authorList>
            <person name="Goeker M."/>
        </authorList>
    </citation>
    <scope>NUCLEOTIDE SEQUENCE [LARGE SCALE GENOMIC DNA]</scope>
    <source>
        <strain evidence="2 3">DSM 101727</strain>
    </source>
</reference>
<evidence type="ECO:0000313" key="2">
    <source>
        <dbReference type="EMBL" id="RZS30381.1"/>
    </source>
</evidence>